<reference evidence="8" key="1">
    <citation type="submission" date="2022-11" db="EMBL/GenBank/DDBJ databases">
        <authorList>
            <person name="Petersen C."/>
        </authorList>
    </citation>
    <scope>NUCLEOTIDE SEQUENCE</scope>
    <source>
        <strain evidence="8">IBT 16849</strain>
    </source>
</reference>
<keyword evidence="9" id="KW-1185">Reference proteome</keyword>
<gene>
    <name evidence="8" type="ORF">N7472_009242</name>
</gene>
<name>A0A9W9M1R8_9EURO</name>
<evidence type="ECO:0000256" key="3">
    <source>
        <dbReference type="ARBA" id="ARBA00022722"/>
    </source>
</evidence>
<keyword evidence="2" id="KW-0548">Nucleotidyltransferase</keyword>
<accession>A0A9W9M1R8</accession>
<comment type="caution">
    <text evidence="8">The sequence shown here is derived from an EMBL/GenBank/DDBJ whole genome shotgun (WGS) entry which is preliminary data.</text>
</comment>
<evidence type="ECO:0000256" key="5">
    <source>
        <dbReference type="ARBA" id="ARBA00022801"/>
    </source>
</evidence>
<dbReference type="AlphaFoldDB" id="A0A9W9M1R8"/>
<keyword evidence="3" id="KW-0540">Nuclease</keyword>
<sequence length="104" mass="11948">MFLSRLLTPAEKHYWATELEVSCIVWVVRKIRHMIEAAPEGLTPIAYTDHIAKVQIRCLEARIFLSEPPNASKSTSGKSFICIKRTQVCLKFIYLVGFCVHYHP</sequence>
<evidence type="ECO:0000259" key="7">
    <source>
        <dbReference type="Pfam" id="PF17917"/>
    </source>
</evidence>
<keyword evidence="1" id="KW-0808">Transferase</keyword>
<dbReference type="GO" id="GO:0004519">
    <property type="term" value="F:endonuclease activity"/>
    <property type="evidence" value="ECO:0007669"/>
    <property type="project" value="UniProtKB-KW"/>
</dbReference>
<keyword evidence="4" id="KW-0255">Endonuclease</keyword>
<evidence type="ECO:0000256" key="6">
    <source>
        <dbReference type="ARBA" id="ARBA00022918"/>
    </source>
</evidence>
<dbReference type="GO" id="GO:0003964">
    <property type="term" value="F:RNA-directed DNA polymerase activity"/>
    <property type="evidence" value="ECO:0007669"/>
    <property type="project" value="UniProtKB-KW"/>
</dbReference>
<evidence type="ECO:0000313" key="9">
    <source>
        <dbReference type="Proteomes" id="UP001150879"/>
    </source>
</evidence>
<dbReference type="Pfam" id="PF17917">
    <property type="entry name" value="RT_RNaseH"/>
    <property type="match status" value="1"/>
</dbReference>
<keyword evidence="6" id="KW-0695">RNA-directed DNA polymerase</keyword>
<keyword evidence="5" id="KW-0378">Hydrolase</keyword>
<reference evidence="8" key="2">
    <citation type="journal article" date="2023" name="IMA Fungus">
        <title>Comparative genomic study of the Penicillium genus elucidates a diverse pangenome and 15 lateral gene transfer events.</title>
        <authorList>
            <person name="Petersen C."/>
            <person name="Sorensen T."/>
            <person name="Nielsen M.R."/>
            <person name="Sondergaard T.E."/>
            <person name="Sorensen J.L."/>
            <person name="Fitzpatrick D.A."/>
            <person name="Frisvad J.C."/>
            <person name="Nielsen K.L."/>
        </authorList>
    </citation>
    <scope>NUCLEOTIDE SEQUENCE</scope>
    <source>
        <strain evidence="8">IBT 16849</strain>
    </source>
</reference>
<proteinExistence type="predicted"/>
<dbReference type="InterPro" id="IPR041373">
    <property type="entry name" value="RT_RNaseH"/>
</dbReference>
<organism evidence="8 9">
    <name type="scientific">Penicillium cf. griseofulvum</name>
    <dbReference type="NCBI Taxonomy" id="2972120"/>
    <lineage>
        <taxon>Eukaryota</taxon>
        <taxon>Fungi</taxon>
        <taxon>Dikarya</taxon>
        <taxon>Ascomycota</taxon>
        <taxon>Pezizomycotina</taxon>
        <taxon>Eurotiomycetes</taxon>
        <taxon>Eurotiomycetidae</taxon>
        <taxon>Eurotiales</taxon>
        <taxon>Aspergillaceae</taxon>
        <taxon>Penicillium</taxon>
    </lineage>
</organism>
<evidence type="ECO:0000313" key="8">
    <source>
        <dbReference type="EMBL" id="KAJ5184402.1"/>
    </source>
</evidence>
<dbReference type="GO" id="GO:0016787">
    <property type="term" value="F:hydrolase activity"/>
    <property type="evidence" value="ECO:0007669"/>
    <property type="project" value="UniProtKB-KW"/>
</dbReference>
<evidence type="ECO:0000256" key="2">
    <source>
        <dbReference type="ARBA" id="ARBA00022695"/>
    </source>
</evidence>
<protein>
    <recommendedName>
        <fullName evidence="7">Reverse transcriptase RNase H-like domain-containing protein</fullName>
    </recommendedName>
</protein>
<dbReference type="Proteomes" id="UP001150879">
    <property type="component" value="Unassembled WGS sequence"/>
</dbReference>
<feature type="domain" description="Reverse transcriptase RNase H-like" evidence="7">
    <location>
        <begin position="2"/>
        <end position="50"/>
    </location>
</feature>
<evidence type="ECO:0000256" key="4">
    <source>
        <dbReference type="ARBA" id="ARBA00022759"/>
    </source>
</evidence>
<dbReference type="OrthoDB" id="4358334at2759"/>
<evidence type="ECO:0000256" key="1">
    <source>
        <dbReference type="ARBA" id="ARBA00022679"/>
    </source>
</evidence>
<dbReference type="EMBL" id="JAPQKP010000006">
    <property type="protein sequence ID" value="KAJ5184402.1"/>
    <property type="molecule type" value="Genomic_DNA"/>
</dbReference>